<evidence type="ECO:0000313" key="14">
    <source>
        <dbReference type="EMBL" id="CUO37527.1"/>
    </source>
</evidence>
<dbReference type="EMBL" id="CYYV01000008">
    <property type="protein sequence ID" value="CUO37527.1"/>
    <property type="molecule type" value="Genomic_DNA"/>
</dbReference>
<evidence type="ECO:0000256" key="13">
    <source>
        <dbReference type="SAM" id="Phobius"/>
    </source>
</evidence>
<dbReference type="Pfam" id="PF02386">
    <property type="entry name" value="TrkH"/>
    <property type="match status" value="1"/>
</dbReference>
<evidence type="ECO:0000256" key="1">
    <source>
        <dbReference type="ARBA" id="ARBA00004429"/>
    </source>
</evidence>
<sequence>MNYKMIRFVISWVLKVEGMLMLLPALVGAMYQEKAGFAYLIWGLLCVAAGLILCFRKPSNMEIYSRDGFVCVSLSWVVLGVFGAVPFVITGEIPFYINALFEIVSGFTTTGASILSDVEALSHASLFWRSFSHWIGGMGVLVFILALLPMKGGSVMNLMKAESPGPTVSKFVPRVRGTAKILYQIYLGMTLFTIAALLLSGMKTFDSVTLAMGAAGTGGFAVLNSGCAVYTPLQQWILTIAMIAFGVNFNFYYLMLCKKGKAAISSQEVRAYFLIILLAGGVISWNTYPMYHSIGETVRTAFFQVGSIITTTGYSTTDFDLWPELSKCILVMLMFIGACAGSTGGGIKVSRILILLKTVKKELGSIVHPRSIKRIRFDDHPVEHEVLRAINVFLIVYLVIYSFSMLIISVDGFSFETNFTAVAATLNNIGPGLDLVGPTSNFFGYGPVSKLILIFDMLAGRLELFPMLILFYPSTWKKRG</sequence>
<keyword evidence="9 13" id="KW-1133">Transmembrane helix</keyword>
<feature type="transmembrane region" description="Helical" evidence="13">
    <location>
        <begin position="237"/>
        <end position="257"/>
    </location>
</feature>
<feature type="binding site" evidence="12">
    <location>
        <position position="428"/>
    </location>
    <ligand>
        <name>K(+)</name>
        <dbReference type="ChEBI" id="CHEBI:29103"/>
    </ligand>
</feature>
<organism evidence="14 15">
    <name type="scientific">Fusicatenibacter saccharivorans</name>
    <dbReference type="NCBI Taxonomy" id="1150298"/>
    <lineage>
        <taxon>Bacteria</taxon>
        <taxon>Bacillati</taxon>
        <taxon>Bacillota</taxon>
        <taxon>Clostridia</taxon>
        <taxon>Lachnospirales</taxon>
        <taxon>Lachnospiraceae</taxon>
        <taxon>Fusicatenibacter</taxon>
    </lineage>
</organism>
<comment type="subcellular location">
    <subcellularLocation>
        <location evidence="1">Cell inner membrane</location>
        <topology evidence="1">Multi-pass membrane protein</topology>
    </subcellularLocation>
</comment>
<accession>A0A174EJV5</accession>
<keyword evidence="4" id="KW-1003">Cell membrane</keyword>
<evidence type="ECO:0000256" key="8">
    <source>
        <dbReference type="ARBA" id="ARBA00022958"/>
    </source>
</evidence>
<feature type="transmembrane region" description="Helical" evidence="13">
    <location>
        <begin position="37"/>
        <end position="56"/>
    </location>
</feature>
<keyword evidence="12" id="KW-0479">Metal-binding</keyword>
<feature type="transmembrane region" description="Helical" evidence="13">
    <location>
        <begin position="451"/>
        <end position="472"/>
    </location>
</feature>
<keyword evidence="11 13" id="KW-0472">Membrane</keyword>
<dbReference type="GO" id="GO:0015379">
    <property type="term" value="F:potassium:chloride symporter activity"/>
    <property type="evidence" value="ECO:0007669"/>
    <property type="project" value="InterPro"/>
</dbReference>
<name>A0A174EJV5_9FIRM</name>
<evidence type="ECO:0000256" key="6">
    <source>
        <dbReference type="ARBA" id="ARBA00022538"/>
    </source>
</evidence>
<feature type="transmembrane region" description="Helical" evidence="13">
    <location>
        <begin position="269"/>
        <end position="288"/>
    </location>
</feature>
<feature type="transmembrane region" description="Helical" evidence="13">
    <location>
        <begin position="386"/>
        <end position="408"/>
    </location>
</feature>
<feature type="binding site" evidence="12">
    <location>
        <position position="218"/>
    </location>
    <ligand>
        <name>K(+)</name>
        <dbReference type="ChEBI" id="CHEBI:29103"/>
    </ligand>
</feature>
<dbReference type="GO" id="GO:0005886">
    <property type="term" value="C:plasma membrane"/>
    <property type="evidence" value="ECO:0007669"/>
    <property type="project" value="UniProtKB-SubCell"/>
</dbReference>
<comment type="similarity">
    <text evidence="2">Belongs to the TrkH potassium transport family.</text>
</comment>
<dbReference type="InterPro" id="IPR003445">
    <property type="entry name" value="Cat_transpt"/>
</dbReference>
<dbReference type="PIRSF" id="PIRSF006247">
    <property type="entry name" value="TrkH"/>
    <property type="match status" value="1"/>
</dbReference>
<dbReference type="AlphaFoldDB" id="A0A174EJV5"/>
<reference evidence="14 15" key="1">
    <citation type="submission" date="2015-09" db="EMBL/GenBank/DDBJ databases">
        <authorList>
            <consortium name="Pathogen Informatics"/>
        </authorList>
    </citation>
    <scope>NUCLEOTIDE SEQUENCE [LARGE SCALE GENOMIC DNA]</scope>
    <source>
        <strain evidence="14 15">2789STDY5608849</strain>
    </source>
</reference>
<feature type="binding site" evidence="12">
    <location>
        <position position="109"/>
    </location>
    <ligand>
        <name>K(+)</name>
        <dbReference type="ChEBI" id="CHEBI:29103"/>
    </ligand>
</feature>
<feature type="binding site" evidence="12">
    <location>
        <position position="110"/>
    </location>
    <ligand>
        <name>K(+)</name>
        <dbReference type="ChEBI" id="CHEBI:29103"/>
    </ligand>
</feature>
<feature type="transmembrane region" description="Helical" evidence="13">
    <location>
        <begin position="12"/>
        <end position="31"/>
    </location>
</feature>
<feature type="transmembrane region" description="Helical" evidence="13">
    <location>
        <begin position="127"/>
        <end position="148"/>
    </location>
</feature>
<feature type="binding site" evidence="12">
    <location>
        <position position="311"/>
    </location>
    <ligand>
        <name>K(+)</name>
        <dbReference type="ChEBI" id="CHEBI:29103"/>
    </ligand>
</feature>
<evidence type="ECO:0000256" key="4">
    <source>
        <dbReference type="ARBA" id="ARBA00022475"/>
    </source>
</evidence>
<dbReference type="PANTHER" id="PTHR32024:SF2">
    <property type="entry name" value="TRK SYSTEM POTASSIUM UPTAKE PROTEIN TRKG-RELATED"/>
    <property type="match status" value="1"/>
</dbReference>
<evidence type="ECO:0000256" key="3">
    <source>
        <dbReference type="ARBA" id="ARBA00022448"/>
    </source>
</evidence>
<evidence type="ECO:0000256" key="12">
    <source>
        <dbReference type="PIRSR" id="PIRSR006247-1"/>
    </source>
</evidence>
<keyword evidence="5" id="KW-0997">Cell inner membrane</keyword>
<evidence type="ECO:0000256" key="5">
    <source>
        <dbReference type="ARBA" id="ARBA00022519"/>
    </source>
</evidence>
<evidence type="ECO:0000313" key="15">
    <source>
        <dbReference type="Proteomes" id="UP000095706"/>
    </source>
</evidence>
<keyword evidence="7 13" id="KW-0812">Transmembrane</keyword>
<feature type="transmembrane region" description="Helical" evidence="13">
    <location>
        <begin position="208"/>
        <end position="231"/>
    </location>
</feature>
<keyword evidence="10" id="KW-0406">Ion transport</keyword>
<keyword evidence="3" id="KW-0813">Transport</keyword>
<feature type="transmembrane region" description="Helical" evidence="13">
    <location>
        <begin position="68"/>
        <end position="89"/>
    </location>
</feature>
<dbReference type="GO" id="GO:0046872">
    <property type="term" value="F:metal ion binding"/>
    <property type="evidence" value="ECO:0007669"/>
    <property type="project" value="UniProtKB-KW"/>
</dbReference>
<keyword evidence="6" id="KW-0633">Potassium transport</keyword>
<evidence type="ECO:0000256" key="7">
    <source>
        <dbReference type="ARBA" id="ARBA00022692"/>
    </source>
</evidence>
<feature type="transmembrane region" description="Helical" evidence="13">
    <location>
        <begin position="329"/>
        <end position="347"/>
    </location>
</feature>
<evidence type="ECO:0000256" key="10">
    <source>
        <dbReference type="ARBA" id="ARBA00023065"/>
    </source>
</evidence>
<evidence type="ECO:0000256" key="9">
    <source>
        <dbReference type="ARBA" id="ARBA00022989"/>
    </source>
</evidence>
<gene>
    <name evidence="14" type="primary">trkG</name>
    <name evidence="14" type="ORF">ERS852406_01831</name>
</gene>
<evidence type="ECO:0000256" key="2">
    <source>
        <dbReference type="ARBA" id="ARBA00009137"/>
    </source>
</evidence>
<dbReference type="InterPro" id="IPR004772">
    <property type="entry name" value="TrkH"/>
</dbReference>
<dbReference type="Proteomes" id="UP000095706">
    <property type="component" value="Unassembled WGS sequence"/>
</dbReference>
<evidence type="ECO:0000256" key="11">
    <source>
        <dbReference type="ARBA" id="ARBA00023136"/>
    </source>
</evidence>
<feature type="transmembrane region" description="Helical" evidence="13">
    <location>
        <begin position="95"/>
        <end position="115"/>
    </location>
</feature>
<keyword evidence="8 12" id="KW-0630">Potassium</keyword>
<dbReference type="RefSeq" id="WP_055227797.1">
    <property type="nucleotide sequence ID" value="NZ_CYYV01000008.1"/>
</dbReference>
<feature type="transmembrane region" description="Helical" evidence="13">
    <location>
        <begin position="181"/>
        <end position="201"/>
    </location>
</feature>
<proteinExistence type="inferred from homology"/>
<protein>
    <submittedName>
        <fullName evidence="14">Trk system potassium uptake protein trkG</fullName>
    </submittedName>
</protein>
<dbReference type="PANTHER" id="PTHR32024">
    <property type="entry name" value="TRK SYSTEM POTASSIUM UPTAKE PROTEIN TRKG-RELATED"/>
    <property type="match status" value="1"/>
</dbReference>
<feature type="binding site" evidence="12">
    <location>
        <position position="312"/>
    </location>
    <ligand>
        <name>K(+)</name>
        <dbReference type="ChEBI" id="CHEBI:29103"/>
    </ligand>
</feature>